<dbReference type="EMBL" id="CP073115">
    <property type="protein sequence ID" value="UTG69514.1"/>
    <property type="molecule type" value="Genomic_DNA"/>
</dbReference>
<reference evidence="1" key="1">
    <citation type="submission" date="2021-04" db="EMBL/GenBank/DDBJ databases">
        <title>Characterizing Neisseria spp. as novel respiratory pathobionts in bronchiectasis.</title>
        <authorList>
            <person name="Li L."/>
            <person name="Mac Aogain M."/>
            <person name="Xu T."/>
            <person name="Jaggi T.K."/>
            <person name="Chan L.Y."/>
            <person name="Keir H.R."/>
            <person name="Dicker A.J."/>
            <person name="Qu J."/>
            <person name="Liu Y."/>
            <person name="Chen H.S."/>
            <person name="Koh M.S."/>
            <person name="Ong T.H."/>
            <person name="Lim A.Y.H."/>
            <person name="Abisheganaden J."/>
            <person name="Low T.B."/>
            <person name="Oliver B.G."/>
            <person name="Tan N.S."/>
            <person name="Fang M."/>
            <person name="Chalmers J.D."/>
            <person name="Chotirmall S.H."/>
        </authorList>
    </citation>
    <scope>NUCLEOTIDE SEQUENCE</scope>
    <source>
        <strain evidence="1">TT0077</strain>
    </source>
</reference>
<name>A0A9X9N103_NEISU</name>
<sequence>MSTFFQQTAQAMIAKHIDQDICKIPFPQQPKSCVWVSAVWVKMKRDILQRFLQANQ</sequence>
<gene>
    <name evidence="1" type="ORF">KCG54_10085</name>
</gene>
<dbReference type="AlphaFoldDB" id="A0A9X9N103"/>
<evidence type="ECO:0000313" key="2">
    <source>
        <dbReference type="Proteomes" id="UP001057296"/>
    </source>
</evidence>
<dbReference type="RefSeq" id="WP_254324092.1">
    <property type="nucleotide sequence ID" value="NZ_CP073115.1"/>
</dbReference>
<evidence type="ECO:0000313" key="1">
    <source>
        <dbReference type="EMBL" id="UTG69514.1"/>
    </source>
</evidence>
<organism evidence="1 2">
    <name type="scientific">Neisseria subflava</name>
    <dbReference type="NCBI Taxonomy" id="28449"/>
    <lineage>
        <taxon>Bacteria</taxon>
        <taxon>Pseudomonadati</taxon>
        <taxon>Pseudomonadota</taxon>
        <taxon>Betaproteobacteria</taxon>
        <taxon>Neisseriales</taxon>
        <taxon>Neisseriaceae</taxon>
        <taxon>Neisseria</taxon>
    </lineage>
</organism>
<protein>
    <submittedName>
        <fullName evidence="1">Uncharacterized protein</fullName>
    </submittedName>
</protein>
<dbReference type="Proteomes" id="UP001057296">
    <property type="component" value="Chromosome"/>
</dbReference>
<accession>A0A9X9N103</accession>
<proteinExistence type="predicted"/>